<dbReference type="GO" id="GO:0016491">
    <property type="term" value="F:oxidoreductase activity"/>
    <property type="evidence" value="ECO:0007669"/>
    <property type="project" value="InterPro"/>
</dbReference>
<dbReference type="InterPro" id="IPR050700">
    <property type="entry name" value="YIM1/Zinc_Alcohol_DH_Fams"/>
</dbReference>
<dbReference type="InterPro" id="IPR013154">
    <property type="entry name" value="ADH-like_N"/>
</dbReference>
<dbReference type="InterPro" id="IPR011032">
    <property type="entry name" value="GroES-like_sf"/>
</dbReference>
<feature type="domain" description="Enoyl reductase (ER)" evidence="1">
    <location>
        <begin position="12"/>
        <end position="331"/>
    </location>
</feature>
<dbReference type="PANTHER" id="PTHR11695:SF294">
    <property type="entry name" value="RETICULON-4-INTERACTING PROTEIN 1, MITOCHONDRIAL"/>
    <property type="match status" value="1"/>
</dbReference>
<dbReference type="InterPro" id="IPR020843">
    <property type="entry name" value="ER"/>
</dbReference>
<dbReference type="CDD" id="cd05289">
    <property type="entry name" value="MDR_like_2"/>
    <property type="match status" value="1"/>
</dbReference>
<dbReference type="Proteomes" id="UP000561617">
    <property type="component" value="Unassembled WGS sequence"/>
</dbReference>
<dbReference type="Pfam" id="PF08240">
    <property type="entry name" value="ADH_N"/>
    <property type="match status" value="1"/>
</dbReference>
<dbReference type="Gene3D" id="3.40.50.720">
    <property type="entry name" value="NAD(P)-binding Rossmann-like Domain"/>
    <property type="match status" value="1"/>
</dbReference>
<dbReference type="InterPro" id="IPR036291">
    <property type="entry name" value="NAD(P)-bd_dom_sf"/>
</dbReference>
<dbReference type="SUPFAM" id="SSF51735">
    <property type="entry name" value="NAD(P)-binding Rossmann-fold domains"/>
    <property type="match status" value="1"/>
</dbReference>
<dbReference type="AlphaFoldDB" id="A0A7X0X8U7"/>
<organism evidence="2 3">
    <name type="scientific">Listeria immobilis</name>
    <dbReference type="NCBI Taxonomy" id="2713502"/>
    <lineage>
        <taxon>Bacteria</taxon>
        <taxon>Bacillati</taxon>
        <taxon>Bacillota</taxon>
        <taxon>Bacilli</taxon>
        <taxon>Bacillales</taxon>
        <taxon>Listeriaceae</taxon>
        <taxon>Listeria</taxon>
    </lineage>
</organism>
<proteinExistence type="predicted"/>
<comment type="caution">
    <text evidence="2">The sequence shown here is derived from an EMBL/GenBank/DDBJ whole genome shotgun (WGS) entry which is preliminary data.</text>
</comment>
<gene>
    <name evidence="2" type="ORF">HCJ38_12230</name>
</gene>
<evidence type="ECO:0000313" key="3">
    <source>
        <dbReference type="Proteomes" id="UP000561617"/>
    </source>
</evidence>
<sequence>MKAAQISKYSKELHANITEIPIPPILDTQVLIKVKAAAVNPLEILNITGSVKLIQNYSMPFTLGNELTGIIEKVGDNVQGFKVGDAVYTRLPIEHIGAFAEYVAVDATAIWFLPSHLDFVTGAAVPLTGLTAYQGLHEKLNAKAGQTVFIAGGSGSFGQMAIPIAKSMGLNVIVSGNITAKERTLAVGADRFIDYKTENYWEVLEPVDFVIDTLGASEFERELAIIKSGGRLLSLITGPNKNFAISQGLPKWKQFLFGLAGSKYDKKAKEKNIEYHFIFVRADGKQLEQVSKIVEKNQIIPAINPTKFQLEDINQALELVANGHPEGKVIIRFDK</sequence>
<dbReference type="SMART" id="SM00829">
    <property type="entry name" value="PKS_ER"/>
    <property type="match status" value="1"/>
</dbReference>
<name>A0A7X0X8U7_9LIST</name>
<accession>A0A7X0X8U7</accession>
<reference evidence="2 3" key="1">
    <citation type="submission" date="2020-03" db="EMBL/GenBank/DDBJ databases">
        <title>Soil Listeria distribution.</title>
        <authorList>
            <person name="Liao J."/>
            <person name="Wiedmann M."/>
        </authorList>
    </citation>
    <scope>NUCLEOTIDE SEQUENCE [LARGE SCALE GENOMIC DNA]</scope>
    <source>
        <strain evidence="2 3">FSL L7-1554</strain>
    </source>
</reference>
<dbReference type="Gene3D" id="3.90.180.10">
    <property type="entry name" value="Medium-chain alcohol dehydrogenases, catalytic domain"/>
    <property type="match status" value="1"/>
</dbReference>
<dbReference type="EMBL" id="JAASTW010000017">
    <property type="protein sequence ID" value="MBC1489759.1"/>
    <property type="molecule type" value="Genomic_DNA"/>
</dbReference>
<protein>
    <submittedName>
        <fullName evidence="2">NADP-dependent oxidoreductase</fullName>
    </submittedName>
</protein>
<dbReference type="SUPFAM" id="SSF50129">
    <property type="entry name" value="GroES-like"/>
    <property type="match status" value="1"/>
</dbReference>
<dbReference type="Pfam" id="PF13602">
    <property type="entry name" value="ADH_zinc_N_2"/>
    <property type="match status" value="1"/>
</dbReference>
<dbReference type="PANTHER" id="PTHR11695">
    <property type="entry name" value="ALCOHOL DEHYDROGENASE RELATED"/>
    <property type="match status" value="1"/>
</dbReference>
<evidence type="ECO:0000259" key="1">
    <source>
        <dbReference type="SMART" id="SM00829"/>
    </source>
</evidence>
<evidence type="ECO:0000313" key="2">
    <source>
        <dbReference type="EMBL" id="MBC1489759.1"/>
    </source>
</evidence>
<dbReference type="RefSeq" id="WP_185381427.1">
    <property type="nucleotide sequence ID" value="NZ_JAASTW010000017.1"/>
</dbReference>